<evidence type="ECO:0000256" key="7">
    <source>
        <dbReference type="RuleBase" id="RU363032"/>
    </source>
</evidence>
<evidence type="ECO:0000256" key="6">
    <source>
        <dbReference type="ARBA" id="ARBA00023136"/>
    </source>
</evidence>
<feature type="transmembrane region" description="Helical" evidence="7">
    <location>
        <begin position="29"/>
        <end position="50"/>
    </location>
</feature>
<dbReference type="PROSITE" id="PS50928">
    <property type="entry name" value="ABC_TM1"/>
    <property type="match status" value="1"/>
</dbReference>
<evidence type="ECO:0000256" key="5">
    <source>
        <dbReference type="ARBA" id="ARBA00022989"/>
    </source>
</evidence>
<accession>A0ABW1V9P1</accession>
<dbReference type="InterPro" id="IPR000515">
    <property type="entry name" value="MetI-like"/>
</dbReference>
<evidence type="ECO:0000259" key="8">
    <source>
        <dbReference type="PROSITE" id="PS50928"/>
    </source>
</evidence>
<feature type="transmembrane region" description="Helical" evidence="7">
    <location>
        <begin position="129"/>
        <end position="151"/>
    </location>
</feature>
<dbReference type="InterPro" id="IPR035906">
    <property type="entry name" value="MetI-like_sf"/>
</dbReference>
<evidence type="ECO:0000256" key="2">
    <source>
        <dbReference type="ARBA" id="ARBA00022448"/>
    </source>
</evidence>
<dbReference type="Pfam" id="PF00528">
    <property type="entry name" value="BPD_transp_1"/>
    <property type="match status" value="1"/>
</dbReference>
<evidence type="ECO:0000256" key="4">
    <source>
        <dbReference type="ARBA" id="ARBA00022692"/>
    </source>
</evidence>
<dbReference type="CDD" id="cd06261">
    <property type="entry name" value="TM_PBP2"/>
    <property type="match status" value="1"/>
</dbReference>
<dbReference type="SUPFAM" id="SSF161098">
    <property type="entry name" value="MetI-like"/>
    <property type="match status" value="1"/>
</dbReference>
<dbReference type="EMBL" id="JBHSTE010000007">
    <property type="protein sequence ID" value="MFC6334698.1"/>
    <property type="molecule type" value="Genomic_DNA"/>
</dbReference>
<keyword evidence="3" id="KW-1003">Cell membrane</keyword>
<feature type="domain" description="ABC transmembrane type-1" evidence="8">
    <location>
        <begin position="94"/>
        <end position="320"/>
    </location>
</feature>
<gene>
    <name evidence="9" type="ORF">ACFP56_18865</name>
</gene>
<proteinExistence type="inferred from homology"/>
<sequence length="335" mass="37536">MTQTKAAIKTSSKKPLSLYKVKETTKKILFWYAFISLIIGLGFAILYPLIKLIPTVLNSFEDLGNPDVVWIPKEFSFVSFEAAVRLVFGNGMPMVHSILYAVVIAIIQIFVCAIAGYSLGRVNFWGKNVVMFLVILSFVVPPQSLLISQYLSFKDFDILGIITAITGSSVDLINKPITLYLLAIFGFGVKQSMFVFVFRQFFRGLPKELEEASLIDGCGFYQTYFRICLPNAIPAIMTVGILSFVWNYGDTYYTGFFHPDGPYLSIKLAQTFSSANVDNILFAIQTWYSVPTANVFAFDAVKQAAAFIYLLPLLIIYFAIQKRLVENFEQSGIVG</sequence>
<feature type="transmembrane region" description="Helical" evidence="7">
    <location>
        <begin position="300"/>
        <end position="320"/>
    </location>
</feature>
<keyword evidence="10" id="KW-1185">Reference proteome</keyword>
<comment type="subcellular location">
    <subcellularLocation>
        <location evidence="1 7">Cell membrane</location>
        <topology evidence="1 7">Multi-pass membrane protein</topology>
    </subcellularLocation>
</comment>
<keyword evidence="4 7" id="KW-0812">Transmembrane</keyword>
<evidence type="ECO:0000256" key="3">
    <source>
        <dbReference type="ARBA" id="ARBA00022475"/>
    </source>
</evidence>
<evidence type="ECO:0000256" key="1">
    <source>
        <dbReference type="ARBA" id="ARBA00004651"/>
    </source>
</evidence>
<keyword evidence="5 7" id="KW-1133">Transmembrane helix</keyword>
<dbReference type="PANTHER" id="PTHR43744:SF8">
    <property type="entry name" value="SN-GLYCEROL-3-PHOSPHATE TRANSPORT SYSTEM PERMEASE PROTEIN UGPE"/>
    <property type="match status" value="1"/>
</dbReference>
<feature type="transmembrane region" description="Helical" evidence="7">
    <location>
        <begin position="223"/>
        <end position="246"/>
    </location>
</feature>
<evidence type="ECO:0000313" key="10">
    <source>
        <dbReference type="Proteomes" id="UP001596233"/>
    </source>
</evidence>
<protein>
    <submittedName>
        <fullName evidence="9">Carbohydrate ABC transporter permease</fullName>
    </submittedName>
</protein>
<name>A0ABW1V9P1_9BACL</name>
<keyword evidence="6 7" id="KW-0472">Membrane</keyword>
<evidence type="ECO:0000313" key="9">
    <source>
        <dbReference type="EMBL" id="MFC6334698.1"/>
    </source>
</evidence>
<reference evidence="10" key="1">
    <citation type="journal article" date="2019" name="Int. J. Syst. Evol. Microbiol.">
        <title>The Global Catalogue of Microorganisms (GCM) 10K type strain sequencing project: providing services to taxonomists for standard genome sequencing and annotation.</title>
        <authorList>
            <consortium name="The Broad Institute Genomics Platform"/>
            <consortium name="The Broad Institute Genome Sequencing Center for Infectious Disease"/>
            <person name="Wu L."/>
            <person name="Ma J."/>
        </authorList>
    </citation>
    <scope>NUCLEOTIDE SEQUENCE [LARGE SCALE GENOMIC DNA]</scope>
    <source>
        <strain evidence="10">PCU 280</strain>
    </source>
</reference>
<feature type="transmembrane region" description="Helical" evidence="7">
    <location>
        <begin position="98"/>
        <end position="117"/>
    </location>
</feature>
<organism evidence="9 10">
    <name type="scientific">Paenibacillus septentrionalis</name>
    <dbReference type="NCBI Taxonomy" id="429342"/>
    <lineage>
        <taxon>Bacteria</taxon>
        <taxon>Bacillati</taxon>
        <taxon>Bacillota</taxon>
        <taxon>Bacilli</taxon>
        <taxon>Bacillales</taxon>
        <taxon>Paenibacillaceae</taxon>
        <taxon>Paenibacillus</taxon>
    </lineage>
</organism>
<feature type="transmembrane region" description="Helical" evidence="7">
    <location>
        <begin position="177"/>
        <end position="202"/>
    </location>
</feature>
<keyword evidence="2 7" id="KW-0813">Transport</keyword>
<dbReference type="RefSeq" id="WP_379237489.1">
    <property type="nucleotide sequence ID" value="NZ_JBHSTE010000007.1"/>
</dbReference>
<comment type="caution">
    <text evidence="9">The sequence shown here is derived from an EMBL/GenBank/DDBJ whole genome shotgun (WGS) entry which is preliminary data.</text>
</comment>
<dbReference type="Proteomes" id="UP001596233">
    <property type="component" value="Unassembled WGS sequence"/>
</dbReference>
<comment type="similarity">
    <text evidence="7">Belongs to the binding-protein-dependent transport system permease family.</text>
</comment>
<dbReference type="PANTHER" id="PTHR43744">
    <property type="entry name" value="ABC TRANSPORTER PERMEASE PROTEIN MG189-RELATED-RELATED"/>
    <property type="match status" value="1"/>
</dbReference>
<dbReference type="Gene3D" id="1.10.3720.10">
    <property type="entry name" value="MetI-like"/>
    <property type="match status" value="1"/>
</dbReference>